<reference evidence="1 2" key="1">
    <citation type="submission" date="2017-09" db="EMBL/GenBank/DDBJ databases">
        <authorList>
            <person name="Ehlers B."/>
            <person name="Leendertz F.H."/>
        </authorList>
    </citation>
    <scope>NUCLEOTIDE SEQUENCE [LARGE SCALE GENOMIC DNA]</scope>
    <source>
        <strain evidence="1 2">USBA 140</strain>
    </source>
</reference>
<proteinExistence type="predicted"/>
<dbReference type="Proteomes" id="UP000219621">
    <property type="component" value="Unassembled WGS sequence"/>
</dbReference>
<keyword evidence="2" id="KW-1185">Reference proteome</keyword>
<evidence type="ECO:0000313" key="2">
    <source>
        <dbReference type="Proteomes" id="UP000219621"/>
    </source>
</evidence>
<name>A0A286GJY7_9PROT</name>
<dbReference type="EMBL" id="OCNJ01000005">
    <property type="protein sequence ID" value="SOD95851.1"/>
    <property type="molecule type" value="Genomic_DNA"/>
</dbReference>
<evidence type="ECO:0000313" key="1">
    <source>
        <dbReference type="EMBL" id="SOD95851.1"/>
    </source>
</evidence>
<dbReference type="AlphaFoldDB" id="A0A286GJY7"/>
<dbReference type="OrthoDB" id="7306893at2"/>
<gene>
    <name evidence="1" type="ORF">SAMN05421508_10528</name>
</gene>
<organism evidence="1 2">
    <name type="scientific">Caenispirillum bisanense</name>
    <dbReference type="NCBI Taxonomy" id="414052"/>
    <lineage>
        <taxon>Bacteria</taxon>
        <taxon>Pseudomonadati</taxon>
        <taxon>Pseudomonadota</taxon>
        <taxon>Alphaproteobacteria</taxon>
        <taxon>Rhodospirillales</taxon>
        <taxon>Novispirillaceae</taxon>
        <taxon>Caenispirillum</taxon>
    </lineage>
</organism>
<protein>
    <recommendedName>
        <fullName evidence="3">Zinc-finger</fullName>
    </recommendedName>
</protein>
<evidence type="ECO:0008006" key="3">
    <source>
        <dbReference type="Google" id="ProtNLM"/>
    </source>
</evidence>
<dbReference type="RefSeq" id="WP_097279417.1">
    <property type="nucleotide sequence ID" value="NZ_OCNJ01000005.1"/>
</dbReference>
<accession>A0A286GJY7</accession>
<sequence>MTSLRQSGAVETLDATIDDYLAGRLTADERSRLETLIEENPEVRRRVDVLRAQEEALRHLGSDILDEPVPDRLLQALGLDD</sequence>